<keyword evidence="3" id="KW-1185">Reference proteome</keyword>
<feature type="region of interest" description="Disordered" evidence="1">
    <location>
        <begin position="74"/>
        <end position="180"/>
    </location>
</feature>
<accession>A0A4Z0YPG3</accession>
<evidence type="ECO:0000313" key="3">
    <source>
        <dbReference type="Proteomes" id="UP000297716"/>
    </source>
</evidence>
<dbReference type="Proteomes" id="UP000297716">
    <property type="component" value="Unassembled WGS sequence"/>
</dbReference>
<dbReference type="AlphaFoldDB" id="A0A4Z0YPG3"/>
<comment type="caution">
    <text evidence="2">The sequence shown here is derived from an EMBL/GenBank/DDBJ whole genome shotgun (WGS) entry which is preliminary data.</text>
</comment>
<organism evidence="2 3">
    <name type="scientific">Xylaria hypoxylon</name>
    <dbReference type="NCBI Taxonomy" id="37992"/>
    <lineage>
        <taxon>Eukaryota</taxon>
        <taxon>Fungi</taxon>
        <taxon>Dikarya</taxon>
        <taxon>Ascomycota</taxon>
        <taxon>Pezizomycotina</taxon>
        <taxon>Sordariomycetes</taxon>
        <taxon>Xylariomycetidae</taxon>
        <taxon>Xylariales</taxon>
        <taxon>Xylariaceae</taxon>
        <taxon>Xylaria</taxon>
    </lineage>
</organism>
<reference evidence="2 3" key="1">
    <citation type="submission" date="2019-03" db="EMBL/GenBank/DDBJ databases">
        <title>Draft genome sequence of Xylaria hypoxylon DSM 108379, a ubiquitous saprotrophic-parasitic fungi on hardwood.</title>
        <authorList>
            <person name="Buettner E."/>
            <person name="Leonhardt S."/>
            <person name="Gebauer A.M."/>
            <person name="Liers C."/>
            <person name="Hofrichter M."/>
            <person name="Kellner H."/>
        </authorList>
    </citation>
    <scope>NUCLEOTIDE SEQUENCE [LARGE SCALE GENOMIC DNA]</scope>
    <source>
        <strain evidence="2 3">DSM 108379</strain>
    </source>
</reference>
<evidence type="ECO:0000313" key="2">
    <source>
        <dbReference type="EMBL" id="TGJ79486.1"/>
    </source>
</evidence>
<gene>
    <name evidence="2" type="ORF">E0Z10_g9269</name>
</gene>
<feature type="compositionally biased region" description="Polar residues" evidence="1">
    <location>
        <begin position="153"/>
        <end position="167"/>
    </location>
</feature>
<name>A0A4Z0YPG3_9PEZI</name>
<proteinExistence type="predicted"/>
<dbReference type="OrthoDB" id="4704571at2759"/>
<sequence length="360" mass="40744">MAPQPHAYLEEQHTEYVKVSSHDAMCHTCENRTSACMQKCKKCGLTTCLGCHNKREYDSLHILNGLELDWTQEKQTGQGEKRSNDDTTSELPQHAKRAKKEDTTSQLSPSREEGGAKTLRTISTYCKEQGEHKEAGQYARMAKHKDQLDTRSRSGQPQKKTRTTSITGVVPTKNSDPREKGIALPREYTFVNSTKDEWQQNAEATESVSGWSSPDIQTCNVKWNGKAFPGADKSMIIRLLIRGGQDTINVYGPGGYSRPPHHATSVKELIQGLDPWAIDNPEDFKFQWKFVEDMVHMWYTNDALMVDKLQHNDSHALTILEAACLEEDSHQGMPRGSFWVFWIEGMQRAAQENEQELISG</sequence>
<evidence type="ECO:0000256" key="1">
    <source>
        <dbReference type="SAM" id="MobiDB-lite"/>
    </source>
</evidence>
<protein>
    <submittedName>
        <fullName evidence="2">Uncharacterized protein</fullName>
    </submittedName>
</protein>
<dbReference type="EMBL" id="SKBN01000283">
    <property type="protein sequence ID" value="TGJ79486.1"/>
    <property type="molecule type" value="Genomic_DNA"/>
</dbReference>